<accession>A0A5B9D7K3</accession>
<keyword evidence="1" id="KW-0812">Transmembrane</keyword>
<name>A0A5B9D7K3_9ARCH</name>
<dbReference type="PANTHER" id="PTHR31303">
    <property type="entry name" value="CTP-DEPENDENT DIACYLGLYCEROL KINASE 1"/>
    <property type="match status" value="1"/>
</dbReference>
<evidence type="ECO:0000313" key="2">
    <source>
        <dbReference type="EMBL" id="QEE14965.1"/>
    </source>
</evidence>
<dbReference type="Proteomes" id="UP000321408">
    <property type="component" value="Chromosome"/>
</dbReference>
<reference evidence="2 3" key="2">
    <citation type="journal article" date="2024" name="Int. J. Syst. Evol. Microbiol.">
        <title>Promethearchaeum syntrophicum gen. nov., sp. nov., an anaerobic, obligately syntrophic archaeon, the first isolate of the lineage 'Asgard' archaea, and proposal of the new archaeal phylum Promethearchaeota phyl. nov. and kingdom Promethearchaeati regn. nov.</title>
        <authorList>
            <person name="Imachi H."/>
            <person name="Nobu M.K."/>
            <person name="Kato S."/>
            <person name="Takaki Y."/>
            <person name="Miyazaki M."/>
            <person name="Miyata M."/>
            <person name="Ogawara M."/>
            <person name="Saito Y."/>
            <person name="Sakai S."/>
            <person name="Tahara Y.O."/>
            <person name="Takano Y."/>
            <person name="Tasumi E."/>
            <person name="Uematsu K."/>
            <person name="Yoshimura T."/>
            <person name="Itoh T."/>
            <person name="Ohkuma M."/>
            <person name="Takai K."/>
        </authorList>
    </citation>
    <scope>NUCLEOTIDE SEQUENCE [LARGE SCALE GENOMIC DNA]</scope>
    <source>
        <strain evidence="2 3">MK-D1</strain>
    </source>
</reference>
<feature type="transmembrane region" description="Helical" evidence="1">
    <location>
        <begin position="205"/>
        <end position="222"/>
    </location>
</feature>
<feature type="transmembrane region" description="Helical" evidence="1">
    <location>
        <begin position="293"/>
        <end position="316"/>
    </location>
</feature>
<evidence type="ECO:0000256" key="1">
    <source>
        <dbReference type="SAM" id="Phobius"/>
    </source>
</evidence>
<proteinExistence type="predicted"/>
<protein>
    <submittedName>
        <fullName evidence="2">Uncharacterized protein</fullName>
    </submittedName>
</protein>
<sequence>MMGKRFNISIFSEIIVSPRINVVFTSPLDIFSIKPATNLGPAPIKSLVKILFPSPTVRQSTTNNSILLPPIPYTVEYLSIIYKQHYYINYRFNLHVSLSPEWRSDLLIMLCTATYTILSILIPKFLKEREIITKFTARKLIHSFSGLAVLVAPYLYYPFLAVIFALLMTAFMRFSGKKSKTKPLKQLFDAIGEDEELQLGYLQGPFSYCLAITILTMIFAFFQDKFSIPISAILIMMYADVLAAYVGRRYGKHHIYIPGIGNKRTLEGSLTFLVSSLLLSILTFFFYGQILPGYSIILSTGNVFLLSILISFISTILELFSPSKYDDLIVPLGSTLIVSVFAILMNVW</sequence>
<keyword evidence="1" id="KW-0472">Membrane</keyword>
<organism evidence="2 3">
    <name type="scientific">Promethearchaeum syntrophicum</name>
    <dbReference type="NCBI Taxonomy" id="2594042"/>
    <lineage>
        <taxon>Archaea</taxon>
        <taxon>Promethearchaeati</taxon>
        <taxon>Promethearchaeota</taxon>
        <taxon>Promethearchaeia</taxon>
        <taxon>Promethearchaeales</taxon>
        <taxon>Promethearchaeaceae</taxon>
        <taxon>Promethearchaeum</taxon>
    </lineage>
</organism>
<dbReference type="GO" id="GO:0016779">
    <property type="term" value="F:nucleotidyltransferase activity"/>
    <property type="evidence" value="ECO:0007669"/>
    <property type="project" value="UniProtKB-KW"/>
</dbReference>
<keyword evidence="1" id="KW-1133">Transmembrane helix</keyword>
<feature type="transmembrane region" description="Helical" evidence="1">
    <location>
        <begin position="146"/>
        <end position="172"/>
    </location>
</feature>
<gene>
    <name evidence="2" type="ORF">DSAG12_00788</name>
</gene>
<dbReference type="KEGG" id="psyt:DSAG12_00788"/>
<dbReference type="GeneID" id="41328789"/>
<feature type="transmembrane region" description="Helical" evidence="1">
    <location>
        <begin position="228"/>
        <end position="247"/>
    </location>
</feature>
<feature type="transmembrane region" description="Helical" evidence="1">
    <location>
        <begin position="106"/>
        <end position="126"/>
    </location>
</feature>
<dbReference type="GO" id="GO:0004143">
    <property type="term" value="F:ATP-dependent diacylglycerol kinase activity"/>
    <property type="evidence" value="ECO:0007669"/>
    <property type="project" value="InterPro"/>
</dbReference>
<evidence type="ECO:0000313" key="3">
    <source>
        <dbReference type="Proteomes" id="UP000321408"/>
    </source>
</evidence>
<dbReference type="InterPro" id="IPR037997">
    <property type="entry name" value="Dgk1-like"/>
</dbReference>
<feature type="transmembrane region" description="Helical" evidence="1">
    <location>
        <begin position="268"/>
        <end position="287"/>
    </location>
</feature>
<keyword evidence="3" id="KW-1185">Reference proteome</keyword>
<dbReference type="PANTHER" id="PTHR31303:SF1">
    <property type="entry name" value="CTP-DEPENDENT DIACYLGLYCEROL KINASE 1"/>
    <property type="match status" value="1"/>
</dbReference>
<reference evidence="2 3" key="1">
    <citation type="journal article" date="2020" name="Nature">
        <title>Isolation of an archaeon at the prokaryote-eukaryote interface.</title>
        <authorList>
            <person name="Imachi H."/>
            <person name="Nobu M.K."/>
            <person name="Nakahara N."/>
            <person name="Morono Y."/>
            <person name="Ogawara M."/>
            <person name="Takaki Y."/>
            <person name="Takano Y."/>
            <person name="Uematsu K."/>
            <person name="Ikuta T."/>
            <person name="Ito M."/>
            <person name="Matsui Y."/>
            <person name="Miyazaki M."/>
            <person name="Murata K."/>
            <person name="Saito Y."/>
            <person name="Sakai S."/>
            <person name="Song C."/>
            <person name="Tasumi E."/>
            <person name="Yamanaka Y."/>
            <person name="Yamaguchi T."/>
            <person name="Kamagata Y."/>
            <person name="Tamaki H."/>
            <person name="Takai K."/>
        </authorList>
    </citation>
    <scope>NUCLEOTIDE SEQUENCE [LARGE SCALE GENOMIC DNA]</scope>
    <source>
        <strain evidence="2 3">MK-D1</strain>
    </source>
</reference>
<feature type="transmembrane region" description="Helical" evidence="1">
    <location>
        <begin position="328"/>
        <end position="347"/>
    </location>
</feature>
<dbReference type="EMBL" id="CP042905">
    <property type="protein sequence ID" value="QEE14965.1"/>
    <property type="molecule type" value="Genomic_DNA"/>
</dbReference>
<dbReference type="RefSeq" id="WP_147661898.1">
    <property type="nucleotide sequence ID" value="NZ_CP042905.2"/>
</dbReference>
<dbReference type="AlphaFoldDB" id="A0A5B9D7K3"/>